<dbReference type="Proteomes" id="UP000652153">
    <property type="component" value="Unassembled WGS sequence"/>
</dbReference>
<name>A0ABQ1Z337_9BACL</name>
<protein>
    <submittedName>
        <fullName evidence="1">Uncharacterized protein</fullName>
    </submittedName>
</protein>
<proteinExistence type="predicted"/>
<sequence length="463" mass="52020">MENWVSNVNKSKQVVNTITGGINQSVESIELKDNQLVSAVNVDSFLYPTLQVADGHTLFLQHTGYINRIFKFKETWYCGNGKGLYKRSGSSWVAVYEYGDINESRFWDVAMFFDGSKMYFVDGALQLRQYDGTTLTTLGSAPDNSSFLTTHANRFYLANKFDNLLSYSGLRDAADWTSTNKYTGTGKITVETVDGETPRGLTTFANHVILFKKYSMHELFGEDSTNFQMQNPYGVGCISDRSIVQTNNALYWLAFDGVYVYMGGAAPVRISDPIQNYIRQINPDFIHHCVTGYDGRFLFLTLVTGTSSVPTITLKYDIEHRAWWPMSFVATAYYLDNQTMYFGTLDGRIMQQGGNNYAGTQITWSIETKPSSEGDETVHKAIHRIWVVADIESGSTLKVEYAGGTEGGVWNQVYTTANGTGQIQSIKIPVVVRTPETWFRLRLSGTGKAKIHRIIREVTRRGA</sequence>
<accession>A0ABQ1Z337</accession>
<keyword evidence="2" id="KW-1185">Reference proteome</keyword>
<evidence type="ECO:0000313" key="1">
    <source>
        <dbReference type="EMBL" id="GGH45910.1"/>
    </source>
</evidence>
<dbReference type="EMBL" id="BMFU01000001">
    <property type="protein sequence ID" value="GGH45910.1"/>
    <property type="molecule type" value="Genomic_DNA"/>
</dbReference>
<reference evidence="2" key="1">
    <citation type="journal article" date="2019" name="Int. J. Syst. Evol. Microbiol.">
        <title>The Global Catalogue of Microorganisms (GCM) 10K type strain sequencing project: providing services to taxonomists for standard genome sequencing and annotation.</title>
        <authorList>
            <consortium name="The Broad Institute Genomics Platform"/>
            <consortium name="The Broad Institute Genome Sequencing Center for Infectious Disease"/>
            <person name="Wu L."/>
            <person name="Ma J."/>
        </authorList>
    </citation>
    <scope>NUCLEOTIDE SEQUENCE [LARGE SCALE GENOMIC DNA]</scope>
    <source>
        <strain evidence="2">CGMCC 1.12770</strain>
    </source>
</reference>
<evidence type="ECO:0000313" key="2">
    <source>
        <dbReference type="Proteomes" id="UP000652153"/>
    </source>
</evidence>
<gene>
    <name evidence="1" type="ORF">GCM10008014_08240</name>
</gene>
<dbReference type="RefSeq" id="WP_188591323.1">
    <property type="nucleotide sequence ID" value="NZ_BMFU01000001.1"/>
</dbReference>
<organism evidence="1 2">
    <name type="scientific">Paenibacillus silvae</name>
    <dbReference type="NCBI Taxonomy" id="1325358"/>
    <lineage>
        <taxon>Bacteria</taxon>
        <taxon>Bacillati</taxon>
        <taxon>Bacillota</taxon>
        <taxon>Bacilli</taxon>
        <taxon>Bacillales</taxon>
        <taxon>Paenibacillaceae</taxon>
        <taxon>Paenibacillus</taxon>
    </lineage>
</organism>
<comment type="caution">
    <text evidence="1">The sequence shown here is derived from an EMBL/GenBank/DDBJ whole genome shotgun (WGS) entry which is preliminary data.</text>
</comment>